<evidence type="ECO:0000313" key="9">
    <source>
        <dbReference type="EMBL" id="SFU69223.1"/>
    </source>
</evidence>
<accession>A0A1I7I8D1</accession>
<evidence type="ECO:0000256" key="2">
    <source>
        <dbReference type="ARBA" id="ARBA00022694"/>
    </source>
</evidence>
<comment type="catalytic activity">
    <reaction evidence="4 7">
        <text>uridine(38/39/40) in tRNA = pseudouridine(38/39/40) in tRNA</text>
        <dbReference type="Rhea" id="RHEA:22376"/>
        <dbReference type="Rhea" id="RHEA-COMP:10085"/>
        <dbReference type="Rhea" id="RHEA-COMP:10087"/>
        <dbReference type="ChEBI" id="CHEBI:65314"/>
        <dbReference type="ChEBI" id="CHEBI:65315"/>
        <dbReference type="EC" id="5.4.99.12"/>
    </reaction>
</comment>
<dbReference type="PANTHER" id="PTHR11142:SF0">
    <property type="entry name" value="TRNA PSEUDOURIDINE SYNTHASE-LIKE 1"/>
    <property type="match status" value="1"/>
</dbReference>
<sequence>MPKIRMTIAYDGTDFHGFARQRGLRTVQGTLEDALARALGHPVEVEGSGRTDAGVHARAQVVHWEQDHGPAPERYPYVLGRMLPGDLIPIHAELAPDDFHARFSAKRKTYRYTIQRARVPDVFTHRYAWHEPSALDLARMRDAAQQLVGEHDFTSFCAAATPVEDKRRVIYDLRLEERGTYLDIYCTGNGFLQYMVRIIVGTLVDIGLGRLNRPVTEILAARDRRCAGRTAPAKGLTLWDVAYETSP</sequence>
<dbReference type="PIRSF" id="PIRSF001430">
    <property type="entry name" value="tRNA_psdUrid_synth"/>
    <property type="match status" value="1"/>
</dbReference>
<evidence type="ECO:0000256" key="4">
    <source>
        <dbReference type="HAMAP-Rule" id="MF_00171"/>
    </source>
</evidence>
<dbReference type="HAMAP" id="MF_00171">
    <property type="entry name" value="TruA"/>
    <property type="match status" value="1"/>
</dbReference>
<dbReference type="OrthoDB" id="9811823at2"/>
<dbReference type="PANTHER" id="PTHR11142">
    <property type="entry name" value="PSEUDOURIDYLATE SYNTHASE"/>
    <property type="match status" value="1"/>
</dbReference>
<dbReference type="InterPro" id="IPR020094">
    <property type="entry name" value="TruA/RsuA/RluB/E/F_N"/>
</dbReference>
<dbReference type="AlphaFoldDB" id="A0A1I7I8D1"/>
<comment type="subunit">
    <text evidence="4">Homodimer.</text>
</comment>
<dbReference type="STRING" id="392015.SAMN05421543_10665"/>
<protein>
    <recommendedName>
        <fullName evidence="4">tRNA pseudouridine synthase A</fullName>
        <ecNumber evidence="4">5.4.99.12</ecNumber>
    </recommendedName>
    <alternativeName>
        <fullName evidence="4">tRNA pseudouridine(38-40) synthase</fullName>
    </alternativeName>
    <alternativeName>
        <fullName evidence="4">tRNA pseudouridylate synthase I</fullName>
    </alternativeName>
    <alternativeName>
        <fullName evidence="4">tRNA-uridine isomerase I</fullName>
    </alternativeName>
</protein>
<gene>
    <name evidence="4" type="primary">truA</name>
    <name evidence="9" type="ORF">SAMN05421543_10665</name>
</gene>
<dbReference type="FunFam" id="3.30.70.580:FF:000001">
    <property type="entry name" value="tRNA pseudouridine synthase A"/>
    <property type="match status" value="1"/>
</dbReference>
<evidence type="ECO:0000256" key="1">
    <source>
        <dbReference type="ARBA" id="ARBA00009375"/>
    </source>
</evidence>
<dbReference type="Gene3D" id="3.30.70.580">
    <property type="entry name" value="Pseudouridine synthase I, catalytic domain, N-terminal subdomain"/>
    <property type="match status" value="1"/>
</dbReference>
<dbReference type="CDD" id="cd02570">
    <property type="entry name" value="PseudoU_synth_EcTruA"/>
    <property type="match status" value="1"/>
</dbReference>
<name>A0A1I7I8D1_9BACL</name>
<dbReference type="InterPro" id="IPR001406">
    <property type="entry name" value="PsdUridine_synth_TruA"/>
</dbReference>
<feature type="domain" description="Pseudouridine synthase I TruA alpha/beta" evidence="8">
    <location>
        <begin position="8"/>
        <end position="103"/>
    </location>
</feature>
<keyword evidence="3 4" id="KW-0413">Isomerase</keyword>
<dbReference type="Proteomes" id="UP000183508">
    <property type="component" value="Unassembled WGS sequence"/>
</dbReference>
<evidence type="ECO:0000256" key="3">
    <source>
        <dbReference type="ARBA" id="ARBA00023235"/>
    </source>
</evidence>
<evidence type="ECO:0000256" key="6">
    <source>
        <dbReference type="PIRSR" id="PIRSR001430-2"/>
    </source>
</evidence>
<dbReference type="RefSeq" id="WP_074950917.1">
    <property type="nucleotide sequence ID" value="NZ_FPBV01000006.1"/>
</dbReference>
<comment type="caution">
    <text evidence="4">Lacks conserved residue(s) required for the propagation of feature annotation.</text>
</comment>
<comment type="similarity">
    <text evidence="1 4 7">Belongs to the tRNA pseudouridine synthase TruA family.</text>
</comment>
<dbReference type="InterPro" id="IPR020095">
    <property type="entry name" value="PsdUridine_synth_TruA_C"/>
</dbReference>
<feature type="domain" description="Pseudouridine synthase I TruA alpha/beta" evidence="8">
    <location>
        <begin position="143"/>
        <end position="244"/>
    </location>
</feature>
<evidence type="ECO:0000313" key="10">
    <source>
        <dbReference type="Proteomes" id="UP000183508"/>
    </source>
</evidence>
<dbReference type="InterPro" id="IPR020097">
    <property type="entry name" value="PsdUridine_synth_TruA_a/b_dom"/>
</dbReference>
<evidence type="ECO:0000256" key="5">
    <source>
        <dbReference type="PIRSR" id="PIRSR001430-1"/>
    </source>
</evidence>
<dbReference type="GO" id="GO:0031119">
    <property type="term" value="P:tRNA pseudouridine synthesis"/>
    <property type="evidence" value="ECO:0007669"/>
    <property type="project" value="UniProtKB-UniRule"/>
</dbReference>
<keyword evidence="2 4" id="KW-0819">tRNA processing</keyword>
<comment type="function">
    <text evidence="4">Formation of pseudouridine at positions 38, 39 and 40 in the anticodon stem and loop of transfer RNAs.</text>
</comment>
<dbReference type="InterPro" id="IPR020103">
    <property type="entry name" value="PsdUridine_synth_cat_dom_sf"/>
</dbReference>
<dbReference type="NCBIfam" id="TIGR00071">
    <property type="entry name" value="hisT_truA"/>
    <property type="match status" value="1"/>
</dbReference>
<feature type="active site" description="Nucleophile" evidence="4 5">
    <location>
        <position position="52"/>
    </location>
</feature>
<keyword evidence="10" id="KW-1185">Reference proteome</keyword>
<feature type="binding site" evidence="4 6">
    <location>
        <position position="110"/>
    </location>
    <ligand>
        <name>substrate</name>
    </ligand>
</feature>
<evidence type="ECO:0000259" key="8">
    <source>
        <dbReference type="Pfam" id="PF01416"/>
    </source>
</evidence>
<dbReference type="EMBL" id="FPBV01000006">
    <property type="protein sequence ID" value="SFU69223.1"/>
    <property type="molecule type" value="Genomic_DNA"/>
</dbReference>
<dbReference type="GO" id="GO:0160147">
    <property type="term" value="F:tRNA pseudouridine(38-40) synthase activity"/>
    <property type="evidence" value="ECO:0007669"/>
    <property type="project" value="UniProtKB-EC"/>
</dbReference>
<dbReference type="Gene3D" id="3.30.70.660">
    <property type="entry name" value="Pseudouridine synthase I, catalytic domain, C-terminal subdomain"/>
    <property type="match status" value="1"/>
</dbReference>
<reference evidence="10" key="1">
    <citation type="submission" date="2016-10" db="EMBL/GenBank/DDBJ databases">
        <authorList>
            <person name="Varghese N."/>
        </authorList>
    </citation>
    <scope>NUCLEOTIDE SEQUENCE [LARGE SCALE GENOMIC DNA]</scope>
    <source>
        <strain evidence="10">DSM 17980</strain>
    </source>
</reference>
<dbReference type="GO" id="GO:0003723">
    <property type="term" value="F:RNA binding"/>
    <property type="evidence" value="ECO:0007669"/>
    <property type="project" value="InterPro"/>
</dbReference>
<dbReference type="SUPFAM" id="SSF55120">
    <property type="entry name" value="Pseudouridine synthase"/>
    <property type="match status" value="1"/>
</dbReference>
<dbReference type="Pfam" id="PF01416">
    <property type="entry name" value="PseudoU_synth_1"/>
    <property type="match status" value="2"/>
</dbReference>
<evidence type="ECO:0000256" key="7">
    <source>
        <dbReference type="RuleBase" id="RU003792"/>
    </source>
</evidence>
<dbReference type="eggNOG" id="COG0101">
    <property type="taxonomic scope" value="Bacteria"/>
</dbReference>
<proteinExistence type="inferred from homology"/>
<organism evidence="9 10">
    <name type="scientific">Alicyclobacillus macrosporangiidus</name>
    <dbReference type="NCBI Taxonomy" id="392015"/>
    <lineage>
        <taxon>Bacteria</taxon>
        <taxon>Bacillati</taxon>
        <taxon>Bacillota</taxon>
        <taxon>Bacilli</taxon>
        <taxon>Bacillales</taxon>
        <taxon>Alicyclobacillaceae</taxon>
        <taxon>Alicyclobacillus</taxon>
    </lineage>
</organism>
<dbReference type="EC" id="5.4.99.12" evidence="4"/>